<evidence type="ECO:0000313" key="2">
    <source>
        <dbReference type="Proteomes" id="UP001153076"/>
    </source>
</evidence>
<organism evidence="1 2">
    <name type="scientific">Carnegiea gigantea</name>
    <dbReference type="NCBI Taxonomy" id="171969"/>
    <lineage>
        <taxon>Eukaryota</taxon>
        <taxon>Viridiplantae</taxon>
        <taxon>Streptophyta</taxon>
        <taxon>Embryophyta</taxon>
        <taxon>Tracheophyta</taxon>
        <taxon>Spermatophyta</taxon>
        <taxon>Magnoliopsida</taxon>
        <taxon>eudicotyledons</taxon>
        <taxon>Gunneridae</taxon>
        <taxon>Pentapetalae</taxon>
        <taxon>Caryophyllales</taxon>
        <taxon>Cactineae</taxon>
        <taxon>Cactaceae</taxon>
        <taxon>Cactoideae</taxon>
        <taxon>Echinocereeae</taxon>
        <taxon>Carnegiea</taxon>
    </lineage>
</organism>
<proteinExistence type="predicted"/>
<keyword evidence="2" id="KW-1185">Reference proteome</keyword>
<protein>
    <submittedName>
        <fullName evidence="1">Uncharacterized protein</fullName>
    </submittedName>
</protein>
<comment type="caution">
    <text evidence="1">The sequence shown here is derived from an EMBL/GenBank/DDBJ whole genome shotgun (WGS) entry which is preliminary data.</text>
</comment>
<dbReference type="Proteomes" id="UP001153076">
    <property type="component" value="Unassembled WGS sequence"/>
</dbReference>
<sequence>MKYRNVRRGTELGKNGERFLNHTIIRATQQKVTKERKGFIIPRRTTPRGVLPHDEPTTSTTLNSFQVLLEGASEEREEKEAQWDVKCFMHNQTVGLVALLEIKNIHYKVVQVATQKQFHMTFVYRYNQQKLRFQLWEDLRSFAVNMGDAWCVLGDFNVVLHPEERMGGETRTTGVVYTWTNKIVWPKINRVLANSQWAQECEYVHVTCKPEGLSDHTPLVLSFPSCLRKKTRFKYYEIWGNDPILQKIVQEHSHRQLYTLLRNIRGPLSRLHKDRTKNKENSIPKLLPVTDQTAKQASTAQPGGSFHKMFFFAKMKQRQLSSYVYSIQDEHDNEVEGFDKATFRSAARGPMVLVVLPWSTMVFLARVRCFLVPKFLCFSTVPFEFRRLLASNGKDSSRLFFPEYASSPYFSHSLNYMMFTAIVCLSQRTTTITGRQ</sequence>
<dbReference type="AlphaFoldDB" id="A0A9Q1GST5"/>
<dbReference type="PANTHER" id="PTHR33710">
    <property type="entry name" value="BNAC02G09200D PROTEIN"/>
    <property type="match status" value="1"/>
</dbReference>
<dbReference type="PANTHER" id="PTHR33710:SF64">
    <property type="entry name" value="ENDONUCLEASE_EXONUCLEASE_PHOSPHATASE DOMAIN-CONTAINING PROTEIN"/>
    <property type="match status" value="1"/>
</dbReference>
<evidence type="ECO:0000313" key="1">
    <source>
        <dbReference type="EMBL" id="KAJ8424797.1"/>
    </source>
</evidence>
<dbReference type="SUPFAM" id="SSF56219">
    <property type="entry name" value="DNase I-like"/>
    <property type="match status" value="1"/>
</dbReference>
<accession>A0A9Q1GST5</accession>
<dbReference type="InterPro" id="IPR036691">
    <property type="entry name" value="Endo/exonu/phosph_ase_sf"/>
</dbReference>
<reference evidence="1" key="1">
    <citation type="submission" date="2022-04" db="EMBL/GenBank/DDBJ databases">
        <title>Carnegiea gigantea Genome sequencing and assembly v2.</title>
        <authorList>
            <person name="Copetti D."/>
            <person name="Sanderson M.J."/>
            <person name="Burquez A."/>
            <person name="Wojciechowski M.F."/>
        </authorList>
    </citation>
    <scope>NUCLEOTIDE SEQUENCE</scope>
    <source>
        <strain evidence="1">SGP5-SGP5p</strain>
        <tissue evidence="1">Aerial part</tissue>
    </source>
</reference>
<dbReference type="EMBL" id="JAKOGI010001602">
    <property type="protein sequence ID" value="KAJ8424797.1"/>
    <property type="molecule type" value="Genomic_DNA"/>
</dbReference>
<dbReference type="OrthoDB" id="1932741at2759"/>
<name>A0A9Q1GST5_9CARY</name>
<dbReference type="Gene3D" id="3.60.10.10">
    <property type="entry name" value="Endonuclease/exonuclease/phosphatase"/>
    <property type="match status" value="1"/>
</dbReference>
<gene>
    <name evidence="1" type="ORF">Cgig2_001811</name>
</gene>